<dbReference type="AlphaFoldDB" id="A0A286UJR1"/>
<dbReference type="STRING" id="2282107.A0A286UJR1"/>
<dbReference type="InterPro" id="IPR013154">
    <property type="entry name" value="ADH-like_N"/>
</dbReference>
<gene>
    <name evidence="2" type="ORF">PNOK_0474600</name>
</gene>
<protein>
    <submittedName>
        <fullName evidence="2">Zinc-binding oxidoreductase</fullName>
    </submittedName>
</protein>
<dbReference type="Proteomes" id="UP000217199">
    <property type="component" value="Unassembled WGS sequence"/>
</dbReference>
<dbReference type="InterPro" id="IPR047122">
    <property type="entry name" value="Trans-enoyl_RdTase-like"/>
</dbReference>
<dbReference type="OrthoDB" id="10257049at2759"/>
<dbReference type="GO" id="GO:0016651">
    <property type="term" value="F:oxidoreductase activity, acting on NAD(P)H"/>
    <property type="evidence" value="ECO:0007669"/>
    <property type="project" value="InterPro"/>
</dbReference>
<dbReference type="SUPFAM" id="SSF51735">
    <property type="entry name" value="NAD(P)-binding Rossmann-fold domains"/>
    <property type="match status" value="1"/>
</dbReference>
<evidence type="ECO:0000313" key="3">
    <source>
        <dbReference type="Proteomes" id="UP000217199"/>
    </source>
</evidence>
<reference evidence="2 3" key="1">
    <citation type="journal article" date="2017" name="Mol. Ecol.">
        <title>Comparative and population genomic landscape of Phellinus noxius: A hypervariable fungus causing root rot in trees.</title>
        <authorList>
            <person name="Chung C.L."/>
            <person name="Lee T.J."/>
            <person name="Akiba M."/>
            <person name="Lee H.H."/>
            <person name="Kuo T.H."/>
            <person name="Liu D."/>
            <person name="Ke H.M."/>
            <person name="Yokoi T."/>
            <person name="Roa M.B."/>
            <person name="Lu M.J."/>
            <person name="Chang Y.Y."/>
            <person name="Ann P.J."/>
            <person name="Tsai J.N."/>
            <person name="Chen C.Y."/>
            <person name="Tzean S.S."/>
            <person name="Ota Y."/>
            <person name="Hattori T."/>
            <person name="Sahashi N."/>
            <person name="Liou R.F."/>
            <person name="Kikuchi T."/>
            <person name="Tsai I.J."/>
        </authorList>
    </citation>
    <scope>NUCLEOTIDE SEQUENCE [LARGE SCALE GENOMIC DNA]</scope>
    <source>
        <strain evidence="2 3">FFPRI411160</strain>
    </source>
</reference>
<dbReference type="PANTHER" id="PTHR45348">
    <property type="entry name" value="HYPOTHETICAL OXIDOREDUCTASE (EUROFUNG)"/>
    <property type="match status" value="1"/>
</dbReference>
<dbReference type="Gene3D" id="3.40.50.720">
    <property type="entry name" value="NAD(P)-binding Rossmann-like Domain"/>
    <property type="match status" value="1"/>
</dbReference>
<dbReference type="SMART" id="SM00829">
    <property type="entry name" value="PKS_ER"/>
    <property type="match status" value="1"/>
</dbReference>
<dbReference type="Pfam" id="PF08240">
    <property type="entry name" value="ADH_N"/>
    <property type="match status" value="1"/>
</dbReference>
<dbReference type="Pfam" id="PF00107">
    <property type="entry name" value="ADH_zinc_N"/>
    <property type="match status" value="1"/>
</dbReference>
<accession>A0A286UJR1</accession>
<dbReference type="CDD" id="cd08249">
    <property type="entry name" value="enoyl_reductase_like"/>
    <property type="match status" value="1"/>
</dbReference>
<dbReference type="InterPro" id="IPR020843">
    <property type="entry name" value="ER"/>
</dbReference>
<dbReference type="EMBL" id="NBII01000004">
    <property type="protein sequence ID" value="PAV19812.1"/>
    <property type="molecule type" value="Genomic_DNA"/>
</dbReference>
<dbReference type="Gene3D" id="3.90.180.10">
    <property type="entry name" value="Medium-chain alcohol dehydrogenases, catalytic domain"/>
    <property type="match status" value="1"/>
</dbReference>
<evidence type="ECO:0000313" key="2">
    <source>
        <dbReference type="EMBL" id="PAV19812.1"/>
    </source>
</evidence>
<name>A0A286UJR1_9AGAM</name>
<dbReference type="InterPro" id="IPR013149">
    <property type="entry name" value="ADH-like_C"/>
</dbReference>
<evidence type="ECO:0000259" key="1">
    <source>
        <dbReference type="SMART" id="SM00829"/>
    </source>
</evidence>
<comment type="caution">
    <text evidence="2">The sequence shown here is derived from an EMBL/GenBank/DDBJ whole genome shotgun (WGS) entry which is preliminary data.</text>
</comment>
<dbReference type="InterPro" id="IPR011032">
    <property type="entry name" value="GroES-like_sf"/>
</dbReference>
<dbReference type="InterPro" id="IPR036291">
    <property type="entry name" value="NAD(P)-bd_dom_sf"/>
</dbReference>
<dbReference type="FunCoup" id="A0A286UJR1">
    <property type="interactions" value="10"/>
</dbReference>
<sequence length="378" mass="40257">MQREGPLQIIIGKYDVGDKAHGPIYVNFAMAPSKMKAAVTIGEKGRVAVKEIDVPKPGPGELLVKIVASAANPTDWKTVTRIATSGNVVGCDYAGTIEEFGAEVPEAFRKVGTRVAGFIHGGAYPNGAQAEYGVASAATAILIPDSWTLEEASQLPVAAFTACMTLYYVQSLPTPLSPATEEPRTDILVWGGSSSVGQFVVQLAHRGNLRVIATASPHNFDLVKSLGADVVLSHSDPDTPSKIRELTGRKLKHAVDTISEGSTPAQVAECMGDEGGTVSTTLRYESPRKDVEVKFVLGYMLLGKATEIPYKLPADPAQHEFAKKASDLLSKALAKDLLKPGPIRILPKGLESVNEGFDLLRNGKVSGEKIVYRIPDTP</sequence>
<proteinExistence type="predicted"/>
<feature type="domain" description="Enoyl reductase (ER)" evidence="1">
    <location>
        <begin position="45"/>
        <end position="371"/>
    </location>
</feature>
<organism evidence="2 3">
    <name type="scientific">Pyrrhoderma noxium</name>
    <dbReference type="NCBI Taxonomy" id="2282107"/>
    <lineage>
        <taxon>Eukaryota</taxon>
        <taxon>Fungi</taxon>
        <taxon>Dikarya</taxon>
        <taxon>Basidiomycota</taxon>
        <taxon>Agaricomycotina</taxon>
        <taxon>Agaricomycetes</taxon>
        <taxon>Hymenochaetales</taxon>
        <taxon>Hymenochaetaceae</taxon>
        <taxon>Pyrrhoderma</taxon>
    </lineage>
</organism>
<dbReference type="SUPFAM" id="SSF50129">
    <property type="entry name" value="GroES-like"/>
    <property type="match status" value="1"/>
</dbReference>
<dbReference type="InParanoid" id="A0A286UJR1"/>
<keyword evidence="3" id="KW-1185">Reference proteome</keyword>
<dbReference type="PANTHER" id="PTHR45348:SF2">
    <property type="entry name" value="ZINC-TYPE ALCOHOL DEHYDROGENASE-LIKE PROTEIN C2E1P3.01"/>
    <property type="match status" value="1"/>
</dbReference>